<proteinExistence type="predicted"/>
<dbReference type="RefSeq" id="WP_407987606.1">
    <property type="nucleotide sequence ID" value="NZ_AP035881.2"/>
</dbReference>
<organism evidence="1">
    <name type="scientific">Kitasatospora sp. CMC57</name>
    <dbReference type="NCBI Taxonomy" id="3231513"/>
    <lineage>
        <taxon>Bacteria</taxon>
        <taxon>Bacillati</taxon>
        <taxon>Actinomycetota</taxon>
        <taxon>Actinomycetes</taxon>
        <taxon>Kitasatosporales</taxon>
        <taxon>Streptomycetaceae</taxon>
        <taxon>Kitasatospora</taxon>
    </lineage>
</organism>
<gene>
    <name evidence="1" type="ORF">KCMC57_14290</name>
</gene>
<reference evidence="1" key="1">
    <citation type="submission" date="2024-07" db="EMBL/GenBank/DDBJ databases">
        <title>Complete genome sequences of cellulolytic bacteria, Kitasatospora sp. CMC57 and Streptomyces sp. CMC78, isolated from Japanese agricultural soil.</title>
        <authorList>
            <person name="Hashimoto T."/>
            <person name="Ito M."/>
            <person name="Iwamoto M."/>
            <person name="Fukahori D."/>
            <person name="Shoda T."/>
            <person name="Sakoda M."/>
            <person name="Morohoshi T."/>
            <person name="Mitsuboshi M."/>
            <person name="Nishizawa T."/>
        </authorList>
    </citation>
    <scope>NUCLEOTIDE SEQUENCE</scope>
    <source>
        <strain evidence="1">CMC57</strain>
    </source>
</reference>
<protein>
    <submittedName>
        <fullName evidence="1">Uncharacterized protein</fullName>
    </submittedName>
</protein>
<accession>A0AB33JQK6</accession>
<dbReference type="AlphaFoldDB" id="A0AB33JQK6"/>
<dbReference type="EMBL" id="AP035881">
    <property type="protein sequence ID" value="BFP45061.1"/>
    <property type="molecule type" value="Genomic_DNA"/>
</dbReference>
<evidence type="ECO:0000313" key="1">
    <source>
        <dbReference type="EMBL" id="BFP45061.1"/>
    </source>
</evidence>
<sequence>MVHAVNVQRFFLDPLPTEDQERFVRDLRLLSHAARDALPRLP</sequence>
<name>A0AB33JQK6_9ACTN</name>